<dbReference type="PANTHER" id="PTHR37610:SF77">
    <property type="entry name" value="INTEGRASE CATALYTIC DOMAIN-CONTAINING PROTEIN"/>
    <property type="match status" value="1"/>
</dbReference>
<organism evidence="2 3">
    <name type="scientific">Acer saccharum</name>
    <name type="common">Sugar maple</name>
    <dbReference type="NCBI Taxonomy" id="4024"/>
    <lineage>
        <taxon>Eukaryota</taxon>
        <taxon>Viridiplantae</taxon>
        <taxon>Streptophyta</taxon>
        <taxon>Embryophyta</taxon>
        <taxon>Tracheophyta</taxon>
        <taxon>Spermatophyta</taxon>
        <taxon>Magnoliopsida</taxon>
        <taxon>eudicotyledons</taxon>
        <taxon>Gunneridae</taxon>
        <taxon>Pentapetalae</taxon>
        <taxon>rosids</taxon>
        <taxon>malvids</taxon>
        <taxon>Sapindales</taxon>
        <taxon>Sapindaceae</taxon>
        <taxon>Hippocastanoideae</taxon>
        <taxon>Acereae</taxon>
        <taxon>Acer</taxon>
    </lineage>
</organism>
<feature type="compositionally biased region" description="Basic residues" evidence="1">
    <location>
        <begin position="182"/>
        <end position="195"/>
    </location>
</feature>
<keyword evidence="3" id="KW-1185">Reference proteome</keyword>
<reference evidence="2" key="2">
    <citation type="submission" date="2023-06" db="EMBL/GenBank/DDBJ databases">
        <authorList>
            <person name="Swenson N.G."/>
            <person name="Wegrzyn J.L."/>
            <person name="Mcevoy S.L."/>
        </authorList>
    </citation>
    <scope>NUCLEOTIDE SEQUENCE</scope>
    <source>
        <strain evidence="2">NS2018</strain>
        <tissue evidence="2">Leaf</tissue>
    </source>
</reference>
<evidence type="ECO:0000313" key="2">
    <source>
        <dbReference type="EMBL" id="KAK0585380.1"/>
    </source>
</evidence>
<protein>
    <recommendedName>
        <fullName evidence="4">Myb/SANT-like domain-containing protein</fullName>
    </recommendedName>
</protein>
<evidence type="ECO:0000313" key="3">
    <source>
        <dbReference type="Proteomes" id="UP001168877"/>
    </source>
</evidence>
<feature type="region of interest" description="Disordered" evidence="1">
    <location>
        <begin position="112"/>
        <end position="219"/>
    </location>
</feature>
<dbReference type="PANTHER" id="PTHR37610">
    <property type="entry name" value="CCHC-TYPE DOMAIN-CONTAINING PROTEIN"/>
    <property type="match status" value="1"/>
</dbReference>
<dbReference type="EMBL" id="JAUESC010000383">
    <property type="protein sequence ID" value="KAK0585380.1"/>
    <property type="molecule type" value="Genomic_DNA"/>
</dbReference>
<accession>A0AA39S754</accession>
<dbReference type="Proteomes" id="UP001168877">
    <property type="component" value="Unassembled WGS sequence"/>
</dbReference>
<gene>
    <name evidence="2" type="ORF">LWI29_027659</name>
</gene>
<sequence length="256" mass="28660">MDSSNNDFKVISVRFNDSNYMYCKFAMKNFLVGKEMWDYVNGTVTCPKSTNNDYDKLKRRWNTINAKIMTWINNYIESSIGIHLAKFQNAKDAWDYLTVTYNQSNFARRSTRNLSTDLPPFDGEIPATSPMDVDHSSLSPRRNPPHSRRPLASQPTQQTTPPNPAAQQQKMTARSKIGGSVKRQRRRRRLRRRRHGDGDAGRAATTATRTGGSHSRSRRRCTSGVAVAVSSPSSSLHVAVAVIFCCWAAGLGGVVC</sequence>
<feature type="compositionally biased region" description="Low complexity" evidence="1">
    <location>
        <begin position="201"/>
        <end position="214"/>
    </location>
</feature>
<dbReference type="AlphaFoldDB" id="A0AA39S754"/>
<name>A0AA39S754_ACESA</name>
<feature type="compositionally biased region" description="Low complexity" evidence="1">
    <location>
        <begin position="150"/>
        <end position="169"/>
    </location>
</feature>
<proteinExistence type="predicted"/>
<dbReference type="Pfam" id="PF14223">
    <property type="entry name" value="Retrotran_gag_2"/>
    <property type="match status" value="1"/>
</dbReference>
<evidence type="ECO:0000256" key="1">
    <source>
        <dbReference type="SAM" id="MobiDB-lite"/>
    </source>
</evidence>
<evidence type="ECO:0008006" key="4">
    <source>
        <dbReference type="Google" id="ProtNLM"/>
    </source>
</evidence>
<reference evidence="2" key="1">
    <citation type="journal article" date="2022" name="Plant J.">
        <title>Strategies of tolerance reflected in two North American maple genomes.</title>
        <authorList>
            <person name="McEvoy S.L."/>
            <person name="Sezen U.U."/>
            <person name="Trouern-Trend A."/>
            <person name="McMahon S.M."/>
            <person name="Schaberg P.G."/>
            <person name="Yang J."/>
            <person name="Wegrzyn J.L."/>
            <person name="Swenson N.G."/>
        </authorList>
    </citation>
    <scope>NUCLEOTIDE SEQUENCE</scope>
    <source>
        <strain evidence="2">NS2018</strain>
    </source>
</reference>
<comment type="caution">
    <text evidence="2">The sequence shown here is derived from an EMBL/GenBank/DDBJ whole genome shotgun (WGS) entry which is preliminary data.</text>
</comment>